<sequence>MSQIFARRLHVTGLCLRQAKKPVKRGQTLGKQANNVLSSPIRAMVDPPPQLTQTDIDKINANFLSRTKDLEPDLEVKDLAQIRQEFHSRYRARYLNPSKTWFELNWISKEKPIFSKFLINASVEDMGADRNESFDFDVADLMSRPLQVGDLVLIKSHPSELCMCIDIPASTRDPRYTFTTVDGTMIFTTRSMVSIRIPHSLSNVTVDAPLLIQEPKHGFETVGYVKNKASQTFILPVIPRQQITSPISHEISKKAWEALPCILKKMELLHRHLQEGRGPWQVPFFNLVNMAEQLDIQLASASNTGAVYVESLIKSCMSKTATKINSSTLLATFWAIENQQQSHLWGEVHTNRALLSPVSVTVMPLSSQYLYYGRVLQNLKAKNYDAVTRFAQLVDAGKNTVAVEEFPEIIKLLQDYAAGNFHKDATGIFIVSKIFRNIKRFKEEDITRDICHQLLEELDPVQKSLNPLHYNLDLGLPPSSTKANAEEQIYQLAMPVIADDSSERHDFGNMKVYCIDSDMAHEIDDGISIERHENDNYILHVHIADPASFFPESRETTKGINNDILKIALKKSFTTYLPDLVVPMLPQSFCKAADLGKQNQKTKTLSFSVGAKWSRKEGFRLLSNTFQVRLGLVSNFPKVTYETVDSILEQASKSKKGKKLTDVQEDLKSLHAIARELRDYRVKVQHAVLFGDSFNRVQVELSPSQSGVSQQVSFKDQVETPSTVLVSEMMILANTLSGEFFRKNKIPGVFRCYKSLKLGIQAKAEYDLMKMKMQGDKPLSVRDINMMATLLNSSYYSGYPYSHEMIGAPQYLTVTSPLRRFPDMINHLQLHRYLLGLPFCFTKDEVDRLVWQIQSRDAILKAAGRHSNTYWTLKYLKELIERDRNCKFDVMVNSVPQVGFVRCILSDFSSARAILKFKPDEISYPKIGDIVKDCKITKIDALEGLMEMSV</sequence>
<dbReference type="PANTHER" id="PTHR23355">
    <property type="entry name" value="RIBONUCLEASE"/>
    <property type="match status" value="1"/>
</dbReference>
<organism evidence="3 4">
    <name type="scientific">Zygosaccharomyces bailii (strain CLIB 213 / ATCC 58445 / CBS 680 / BCRC 21525 / NBRC 1098 / NCYC 1416 / NRRL Y-2227)</name>
    <dbReference type="NCBI Taxonomy" id="1333698"/>
    <lineage>
        <taxon>Eukaryota</taxon>
        <taxon>Fungi</taxon>
        <taxon>Dikarya</taxon>
        <taxon>Ascomycota</taxon>
        <taxon>Saccharomycotina</taxon>
        <taxon>Saccharomycetes</taxon>
        <taxon>Saccharomycetales</taxon>
        <taxon>Saccharomycetaceae</taxon>
        <taxon>Zygosaccharomyces</taxon>
    </lineage>
</organism>
<dbReference type="GO" id="GO:0000932">
    <property type="term" value="C:P-body"/>
    <property type="evidence" value="ECO:0007669"/>
    <property type="project" value="TreeGrafter"/>
</dbReference>
<evidence type="ECO:0000313" key="3">
    <source>
        <dbReference type="EMBL" id="CDF89581.1"/>
    </source>
</evidence>
<dbReference type="Proteomes" id="UP000019375">
    <property type="component" value="Unassembled WGS sequence"/>
</dbReference>
<dbReference type="AlphaFoldDB" id="A0A8J2X825"/>
<dbReference type="SMART" id="SM00955">
    <property type="entry name" value="RNB"/>
    <property type="match status" value="1"/>
</dbReference>
<dbReference type="OrthoDB" id="2285229at2759"/>
<dbReference type="GO" id="GO:0003723">
    <property type="term" value="F:RNA binding"/>
    <property type="evidence" value="ECO:0007669"/>
    <property type="project" value="InterPro"/>
</dbReference>
<reference evidence="4" key="1">
    <citation type="journal article" date="2013" name="Genome Announc.">
        <title>Genome sequence of the food spoilage yeast Zygosaccharomyces bailii CLIB 213(T).</title>
        <authorList>
            <person name="Galeote V."/>
            <person name="Bigey F."/>
            <person name="Devillers H."/>
            <person name="Neuveglise C."/>
            <person name="Dequin S."/>
        </authorList>
    </citation>
    <scope>NUCLEOTIDE SEQUENCE [LARGE SCALE GENOMIC DNA]</scope>
    <source>
        <strain evidence="4">CLIB 213 / ATCC 58445 / CBS 680 / CCRC 21525 / NBRC 1098 / NCYC 1416 / NRRL Y-2227</strain>
    </source>
</reference>
<evidence type="ECO:0000313" key="4">
    <source>
        <dbReference type="Proteomes" id="UP000019375"/>
    </source>
</evidence>
<dbReference type="GO" id="GO:0000175">
    <property type="term" value="F:3'-5'-RNA exonuclease activity"/>
    <property type="evidence" value="ECO:0007669"/>
    <property type="project" value="TreeGrafter"/>
</dbReference>
<dbReference type="EMBL" id="HG316457">
    <property type="protein sequence ID" value="CDF89581.1"/>
    <property type="molecule type" value="Genomic_DNA"/>
</dbReference>
<evidence type="ECO:0000259" key="2">
    <source>
        <dbReference type="SMART" id="SM00955"/>
    </source>
</evidence>
<feature type="domain" description="RNB" evidence="2">
    <location>
        <begin position="504"/>
        <end position="836"/>
    </location>
</feature>
<proteinExistence type="inferred from homology"/>
<dbReference type="Pfam" id="PF00773">
    <property type="entry name" value="RNB"/>
    <property type="match status" value="1"/>
</dbReference>
<dbReference type="InterPro" id="IPR012340">
    <property type="entry name" value="NA-bd_OB-fold"/>
</dbReference>
<gene>
    <name evidence="3" type="ORF">BN860_07712g</name>
</gene>
<comment type="similarity">
    <text evidence="1">Belongs to the RNR ribonuclease family.</text>
</comment>
<accession>A0A8J2X825</accession>
<evidence type="ECO:0000256" key="1">
    <source>
        <dbReference type="RuleBase" id="RU003901"/>
    </source>
</evidence>
<dbReference type="GO" id="GO:0006402">
    <property type="term" value="P:mRNA catabolic process"/>
    <property type="evidence" value="ECO:0007669"/>
    <property type="project" value="TreeGrafter"/>
</dbReference>
<dbReference type="InterPro" id="IPR050180">
    <property type="entry name" value="RNR_Ribonuclease"/>
</dbReference>
<dbReference type="SUPFAM" id="SSF50249">
    <property type="entry name" value="Nucleic acid-binding proteins"/>
    <property type="match status" value="1"/>
</dbReference>
<dbReference type="PROSITE" id="PS01175">
    <property type="entry name" value="RIBONUCLEASE_II"/>
    <property type="match status" value="1"/>
</dbReference>
<dbReference type="PANTHER" id="PTHR23355:SF59">
    <property type="entry name" value="EXORIBONUCLEASE II, MITOCHONDRIAL"/>
    <property type="match status" value="1"/>
</dbReference>
<keyword evidence="4" id="KW-1185">Reference proteome</keyword>
<name>A0A8J2X825_ZYGB2</name>
<dbReference type="InterPro" id="IPR001900">
    <property type="entry name" value="RNase_II/R"/>
</dbReference>
<protein>
    <submittedName>
        <fullName evidence="3">ZYBA0S04-07712g1_1</fullName>
    </submittedName>
</protein>
<dbReference type="InterPro" id="IPR022966">
    <property type="entry name" value="RNase_II/R_CS"/>
</dbReference>